<gene>
    <name evidence="1" type="ORF">LITE_LOCUS19436</name>
</gene>
<sequence length="73" mass="8148">MTEGDVCQTGESAQEFSEASSVLALRHCRIISHAAYQQIKMGQNFTKSYVALSAAYLQTDRYTISVDHMYSAH</sequence>
<proteinExistence type="predicted"/>
<comment type="caution">
    <text evidence="1">The sequence shown here is derived from an EMBL/GenBank/DDBJ whole genome shotgun (WGS) entry which is preliminary data.</text>
</comment>
<dbReference type="EMBL" id="CAMGYJ010000005">
    <property type="protein sequence ID" value="CAI0423219.1"/>
    <property type="molecule type" value="Genomic_DNA"/>
</dbReference>
<dbReference type="AlphaFoldDB" id="A0AAV0KLB8"/>
<protein>
    <submittedName>
        <fullName evidence="1">Uncharacterized protein</fullName>
    </submittedName>
</protein>
<reference evidence="1" key="1">
    <citation type="submission" date="2022-08" db="EMBL/GenBank/DDBJ databases">
        <authorList>
            <person name="Gutierrez-Valencia J."/>
        </authorList>
    </citation>
    <scope>NUCLEOTIDE SEQUENCE</scope>
</reference>
<keyword evidence="2" id="KW-1185">Reference proteome</keyword>
<accession>A0AAV0KLB8</accession>
<dbReference type="Proteomes" id="UP001154282">
    <property type="component" value="Unassembled WGS sequence"/>
</dbReference>
<evidence type="ECO:0000313" key="1">
    <source>
        <dbReference type="EMBL" id="CAI0423219.1"/>
    </source>
</evidence>
<organism evidence="1 2">
    <name type="scientific">Linum tenue</name>
    <dbReference type="NCBI Taxonomy" id="586396"/>
    <lineage>
        <taxon>Eukaryota</taxon>
        <taxon>Viridiplantae</taxon>
        <taxon>Streptophyta</taxon>
        <taxon>Embryophyta</taxon>
        <taxon>Tracheophyta</taxon>
        <taxon>Spermatophyta</taxon>
        <taxon>Magnoliopsida</taxon>
        <taxon>eudicotyledons</taxon>
        <taxon>Gunneridae</taxon>
        <taxon>Pentapetalae</taxon>
        <taxon>rosids</taxon>
        <taxon>fabids</taxon>
        <taxon>Malpighiales</taxon>
        <taxon>Linaceae</taxon>
        <taxon>Linum</taxon>
    </lineage>
</organism>
<name>A0AAV0KLB8_9ROSI</name>
<evidence type="ECO:0000313" key="2">
    <source>
        <dbReference type="Proteomes" id="UP001154282"/>
    </source>
</evidence>